<dbReference type="PANTHER" id="PTHR46116">
    <property type="entry name" value="(E3-INDEPENDENT) E2 UBIQUITIN-CONJUGATING ENZYME"/>
    <property type="match status" value="1"/>
</dbReference>
<evidence type="ECO:0000256" key="1">
    <source>
        <dbReference type="ARBA" id="ARBA00022679"/>
    </source>
</evidence>
<reference evidence="4 5" key="1">
    <citation type="submission" date="2014-06" db="EMBL/GenBank/DDBJ databases">
        <title>Evolutionary Origins and Diversification of the Mycorrhizal Mutualists.</title>
        <authorList>
            <consortium name="DOE Joint Genome Institute"/>
            <consortium name="Mycorrhizal Genomics Consortium"/>
            <person name="Kohler A."/>
            <person name="Kuo A."/>
            <person name="Nagy L.G."/>
            <person name="Floudas D."/>
            <person name="Copeland A."/>
            <person name="Barry K.W."/>
            <person name="Cichocki N."/>
            <person name="Veneault-Fourrey C."/>
            <person name="LaButti K."/>
            <person name="Lindquist E.A."/>
            <person name="Lipzen A."/>
            <person name="Lundell T."/>
            <person name="Morin E."/>
            <person name="Murat C."/>
            <person name="Riley R."/>
            <person name="Ohm R."/>
            <person name="Sun H."/>
            <person name="Tunlid A."/>
            <person name="Henrissat B."/>
            <person name="Grigoriev I.V."/>
            <person name="Hibbett D.S."/>
            <person name="Martin F."/>
        </authorList>
    </citation>
    <scope>NUCLEOTIDE SEQUENCE [LARGE SCALE GENOMIC DNA]</scope>
    <source>
        <strain evidence="4 5">SS14</strain>
    </source>
</reference>
<dbReference type="GO" id="GO:0061631">
    <property type="term" value="F:ubiquitin conjugating enzyme activity"/>
    <property type="evidence" value="ECO:0007669"/>
    <property type="project" value="TreeGrafter"/>
</dbReference>
<evidence type="ECO:0000259" key="3">
    <source>
        <dbReference type="PROSITE" id="PS50127"/>
    </source>
</evidence>
<dbReference type="OrthoDB" id="1926878at2759"/>
<dbReference type="PROSITE" id="PS50127">
    <property type="entry name" value="UBC_2"/>
    <property type="match status" value="1"/>
</dbReference>
<dbReference type="Proteomes" id="UP000054279">
    <property type="component" value="Unassembled WGS sequence"/>
</dbReference>
<dbReference type="HOGENOM" id="CLU_005619_0_0_1"/>
<gene>
    <name evidence="4" type="ORF">M422DRAFT_781107</name>
</gene>
<proteinExistence type="predicted"/>
<keyword evidence="2" id="KW-0833">Ubl conjugation pathway</keyword>
<feature type="domain" description="UBC core" evidence="3">
    <location>
        <begin position="722"/>
        <end position="885"/>
    </location>
</feature>
<protein>
    <recommendedName>
        <fullName evidence="3">UBC core domain-containing protein</fullName>
    </recommendedName>
</protein>
<evidence type="ECO:0000313" key="4">
    <source>
        <dbReference type="EMBL" id="KIJ39288.1"/>
    </source>
</evidence>
<organism evidence="4 5">
    <name type="scientific">Sphaerobolus stellatus (strain SS14)</name>
    <dbReference type="NCBI Taxonomy" id="990650"/>
    <lineage>
        <taxon>Eukaryota</taxon>
        <taxon>Fungi</taxon>
        <taxon>Dikarya</taxon>
        <taxon>Basidiomycota</taxon>
        <taxon>Agaricomycotina</taxon>
        <taxon>Agaricomycetes</taxon>
        <taxon>Phallomycetidae</taxon>
        <taxon>Geastrales</taxon>
        <taxon>Sphaerobolaceae</taxon>
        <taxon>Sphaerobolus</taxon>
    </lineage>
</organism>
<dbReference type="Pfam" id="PF23043">
    <property type="entry name" value="SH3-B_UBE2O"/>
    <property type="match status" value="1"/>
</dbReference>
<dbReference type="Pfam" id="PF00179">
    <property type="entry name" value="UQ_con"/>
    <property type="match status" value="1"/>
</dbReference>
<dbReference type="EMBL" id="KN837153">
    <property type="protein sequence ID" value="KIJ39288.1"/>
    <property type="molecule type" value="Genomic_DNA"/>
</dbReference>
<dbReference type="CDD" id="cd23837">
    <property type="entry name" value="UBCc_UBE2O"/>
    <property type="match status" value="1"/>
</dbReference>
<dbReference type="InterPro" id="IPR000608">
    <property type="entry name" value="UBC"/>
</dbReference>
<dbReference type="SUPFAM" id="SSF54495">
    <property type="entry name" value="UBC-like"/>
    <property type="match status" value="1"/>
</dbReference>
<dbReference type="InterPro" id="IPR057733">
    <property type="entry name" value="UBE2O-like_SH3-B"/>
</dbReference>
<dbReference type="AlphaFoldDB" id="A0A0C9U8C5"/>
<keyword evidence="5" id="KW-1185">Reference proteome</keyword>
<keyword evidence="1" id="KW-0808">Transferase</keyword>
<evidence type="ECO:0000256" key="2">
    <source>
        <dbReference type="ARBA" id="ARBA00022786"/>
    </source>
</evidence>
<dbReference type="SMART" id="SM00212">
    <property type="entry name" value="UBCc"/>
    <property type="match status" value="1"/>
</dbReference>
<accession>A0A0C9U8C5</accession>
<dbReference type="Gene3D" id="3.10.110.10">
    <property type="entry name" value="Ubiquitin Conjugating Enzyme"/>
    <property type="match status" value="1"/>
</dbReference>
<dbReference type="PANTHER" id="PTHR46116:SF15">
    <property type="entry name" value="(E3-INDEPENDENT) E2 UBIQUITIN-CONJUGATING ENZYME"/>
    <property type="match status" value="1"/>
</dbReference>
<dbReference type="InterPro" id="IPR016135">
    <property type="entry name" value="UBQ-conjugating_enzyme/RWD"/>
</dbReference>
<name>A0A0C9U8C5_SPHS4</name>
<evidence type="ECO:0000313" key="5">
    <source>
        <dbReference type="Proteomes" id="UP000054279"/>
    </source>
</evidence>
<dbReference type="FunFam" id="3.10.110.10:FF:000094">
    <property type="entry name" value="Probable ubiquitin-conjugating enzyme E2 23"/>
    <property type="match status" value="1"/>
</dbReference>
<sequence length="973" mass="108342">MTSRQRRGPIKFFQEDVVRSKKAPYETGIVMRCWHDAEDYPPIPNPADPLLRPLVPGEIGVSFLPNHRREILPESEFDLVDRSFQPGDACKRDIQSVEAGVVISVDVEAQLEHAITGQHLDGWLSASDLEPANDLYIGDFVTVEDWIGQVLQIFDEAVVQLTSGGLVRVPQLGARLQVGDSGIDILPPAVDNPQSFLANLLRSNPQPGDKDIVLDVRPTVIAISWLAINQTLDPEEAAKRQRPVRFWSGSELHRLKLIRGHYDNKPRVGDKYVLKDPSYAAARGVLPSVHGQDGVDGGKVSVLVFMAKETRTRVKVLWQNGIIQDLEASALIPYLNVDEYDCWPGDYVLHKTEDSKRVAVVQSVNSTDRTALIRYHDTSTAELVSLLELDPHGTSTNDVAGPGLSESNYDGFGVRRGDFVFIHREGTTNGTVIPRVPKLGEMEAWVREVPHMVENADGTAALGGWRGELHMIGQTIARIRGTPDAFGRDLDGKVEKMTRDCNVDWFGEVLSLRTDGLVEVLLGTGDTKTFPLERLTRLTDPLEQPMDMWGDEYSDGYGEGDEEEGGLEIRYENGNEPAWVPYDPEVEAANDDWEDVDDWSSTSADIEMTPEIADAKDETKHDPMLVDKAGELFEHVAVSREDTSQTPTPIPATIPVKPVVPVASPLEASSAAQTPLPIDVPTRKTEISTEEEEPHWQRFAILPQAPADHAFYSSKHAQTSRAFMSRLNKEYRVLRSTLPDSILVRAYEDRVDLLRCLIIGPENTPYQDAPFVIDWLLDSDFPQTPPQAHFLSWTNGNGRVNPNLYEEGKVCLSILGTWAGDRNESWSAARSSLLQAFVSIQGLVLVKEPWFCEPAYEKLRNTEEGIVNSRLYNEKAYVLSRGFVRRALEIPLGGLEEEINWFYLEKGKLKDIITEARDLIEHSKTQETSSASTVAVPSERAVPRLTAGGALLLSRTLTKLDALWEVRNSSFTS</sequence>